<dbReference type="InterPro" id="IPR003447">
    <property type="entry name" value="FEMABX"/>
</dbReference>
<evidence type="ECO:0000256" key="4">
    <source>
        <dbReference type="ARBA" id="ARBA00022984"/>
    </source>
</evidence>
<comment type="similarity">
    <text evidence="1">Belongs to the FemABX family.</text>
</comment>
<evidence type="ECO:0000256" key="5">
    <source>
        <dbReference type="ARBA" id="ARBA00023315"/>
    </source>
</evidence>
<evidence type="ECO:0000256" key="7">
    <source>
        <dbReference type="SAM" id="MobiDB-lite"/>
    </source>
</evidence>
<dbReference type="GO" id="GO:0009252">
    <property type="term" value="P:peptidoglycan biosynthetic process"/>
    <property type="evidence" value="ECO:0007669"/>
    <property type="project" value="UniProtKB-KW"/>
</dbReference>
<gene>
    <name evidence="9" type="ORF">L332_12880</name>
</gene>
<keyword evidence="2" id="KW-0808">Transferase</keyword>
<evidence type="ECO:0000256" key="6">
    <source>
        <dbReference type="ARBA" id="ARBA00023316"/>
    </source>
</evidence>
<dbReference type="InterPro" id="IPR050644">
    <property type="entry name" value="PG_Glycine_Bridge_Synth"/>
</dbReference>
<dbReference type="Gene3D" id="3.40.630.30">
    <property type="match status" value="2"/>
</dbReference>
<keyword evidence="3" id="KW-0133">Cell shape</keyword>
<evidence type="ECO:0000313" key="10">
    <source>
        <dbReference type="Proteomes" id="UP000016462"/>
    </source>
</evidence>
<feature type="domain" description="BioF2-like acetyltransferase" evidence="8">
    <location>
        <begin position="198"/>
        <end position="326"/>
    </location>
</feature>
<dbReference type="GO" id="GO:0008360">
    <property type="term" value="P:regulation of cell shape"/>
    <property type="evidence" value="ECO:0007669"/>
    <property type="project" value="UniProtKB-KW"/>
</dbReference>
<proteinExistence type="inferred from homology"/>
<evidence type="ECO:0000256" key="2">
    <source>
        <dbReference type="ARBA" id="ARBA00022679"/>
    </source>
</evidence>
<dbReference type="SUPFAM" id="SSF55729">
    <property type="entry name" value="Acyl-CoA N-acyltransferases (Nat)"/>
    <property type="match status" value="1"/>
</dbReference>
<organism evidence="9 10">
    <name type="scientific">Agrococcus pavilionensis RW1</name>
    <dbReference type="NCBI Taxonomy" id="1330458"/>
    <lineage>
        <taxon>Bacteria</taxon>
        <taxon>Bacillati</taxon>
        <taxon>Actinomycetota</taxon>
        <taxon>Actinomycetes</taxon>
        <taxon>Micrococcales</taxon>
        <taxon>Microbacteriaceae</taxon>
        <taxon>Agrococcus</taxon>
    </lineage>
</organism>
<dbReference type="Proteomes" id="UP000016462">
    <property type="component" value="Unassembled WGS sequence"/>
</dbReference>
<dbReference type="PANTHER" id="PTHR36174:SF1">
    <property type="entry name" value="LIPID II:GLYCINE GLYCYLTRANSFERASE"/>
    <property type="match status" value="1"/>
</dbReference>
<comment type="caution">
    <text evidence="9">The sequence shown here is derived from an EMBL/GenBank/DDBJ whole genome shotgun (WGS) entry which is preliminary data.</text>
</comment>
<dbReference type="InterPro" id="IPR016181">
    <property type="entry name" value="Acyl_CoA_acyltransferase"/>
</dbReference>
<dbReference type="PANTHER" id="PTHR36174">
    <property type="entry name" value="LIPID II:GLYCINE GLYCYLTRANSFERASE"/>
    <property type="match status" value="1"/>
</dbReference>
<keyword evidence="10" id="KW-1185">Reference proteome</keyword>
<evidence type="ECO:0000256" key="1">
    <source>
        <dbReference type="ARBA" id="ARBA00009943"/>
    </source>
</evidence>
<evidence type="ECO:0000256" key="3">
    <source>
        <dbReference type="ARBA" id="ARBA00022960"/>
    </source>
</evidence>
<dbReference type="InterPro" id="IPR038740">
    <property type="entry name" value="BioF2-like_GNAT_dom"/>
</dbReference>
<keyword evidence="5" id="KW-0012">Acyltransferase</keyword>
<dbReference type="GO" id="GO:0016755">
    <property type="term" value="F:aminoacyltransferase activity"/>
    <property type="evidence" value="ECO:0007669"/>
    <property type="project" value="InterPro"/>
</dbReference>
<feature type="region of interest" description="Disordered" evidence="7">
    <location>
        <begin position="1"/>
        <end position="53"/>
    </location>
</feature>
<keyword evidence="4" id="KW-0573">Peptidoglycan synthesis</keyword>
<accession>U1LT84</accession>
<protein>
    <recommendedName>
        <fullName evidence="8">BioF2-like acetyltransferase domain-containing protein</fullName>
    </recommendedName>
</protein>
<evidence type="ECO:0000259" key="8">
    <source>
        <dbReference type="Pfam" id="PF13480"/>
    </source>
</evidence>
<dbReference type="EMBL" id="ASHR01000005">
    <property type="protein sequence ID" value="ERG65327.1"/>
    <property type="molecule type" value="Genomic_DNA"/>
</dbReference>
<dbReference type="GO" id="GO:0071555">
    <property type="term" value="P:cell wall organization"/>
    <property type="evidence" value="ECO:0007669"/>
    <property type="project" value="UniProtKB-KW"/>
</dbReference>
<dbReference type="AlphaFoldDB" id="U1LT84"/>
<keyword evidence="6" id="KW-0961">Cell wall biogenesis/degradation</keyword>
<reference evidence="9 10" key="1">
    <citation type="journal article" date="2013" name="Genome Announc.">
        <title>First draft genome sequence from a member of the genus agrococcus, isolated from modern microbialites.</title>
        <authorList>
            <person name="White R.A.III."/>
            <person name="Grassa C.J."/>
            <person name="Suttle C.A."/>
        </authorList>
    </citation>
    <scope>NUCLEOTIDE SEQUENCE [LARGE SCALE GENOMIC DNA]</scope>
    <source>
        <strain evidence="9 10">RW1</strain>
    </source>
</reference>
<name>U1LT84_9MICO</name>
<evidence type="ECO:0000313" key="9">
    <source>
        <dbReference type="EMBL" id="ERG65327.1"/>
    </source>
</evidence>
<sequence length="392" mass="44361">MIPAPALDAGTIEGGASAPGPSARAPHRIRPHRPESERMSISATEPTPAKATDGVAWDAQVLEGQPRAHYMQSDAWARTREESPWRALRDVVTVPTMGGGTRELPIQLFERSAPLAGRILFLPRVSGIDAAAVDAITARAKAYPKRWFGLKMETFQTEDPELIAAFERNGWVRAASSQYQHAVAVDLSGSLDEVAARFKKRARNSYRAAENKFGVTVRKTEMTAENEAEMHRLIGETKERSGGYFRHPEYFQRIWDVYKTVGQGHFYVAEYEGEVQSMAFVIRFGDTAWYKDAGSIRENAKIFAPYLMQWKIMQDLHAQGVTLYELANIPDPAEWETSDIRGLYTFKTAWAPEPVKYMPTFELPLNGRYKLWHKAGRWLRAVYTRRTGDAWF</sequence>
<feature type="compositionally biased region" description="Low complexity" evidence="7">
    <location>
        <begin position="14"/>
        <end position="24"/>
    </location>
</feature>
<dbReference type="PROSITE" id="PS51191">
    <property type="entry name" value="FEMABX"/>
    <property type="match status" value="1"/>
</dbReference>
<dbReference type="Pfam" id="PF13480">
    <property type="entry name" value="Acetyltransf_6"/>
    <property type="match status" value="1"/>
</dbReference>